<feature type="compositionally biased region" description="Polar residues" evidence="1">
    <location>
        <begin position="56"/>
        <end position="65"/>
    </location>
</feature>
<evidence type="ECO:0000313" key="2">
    <source>
        <dbReference type="EMBL" id="KAF2563619.1"/>
    </source>
</evidence>
<comment type="caution">
    <text evidence="2">The sequence shown here is derived from an EMBL/GenBank/DDBJ whole genome shotgun (WGS) entry which is preliminary data.</text>
</comment>
<sequence length="105" mass="11839">MAKNGKIDGLSLPHIDVTEEGDGDEHQDHQHHEEQNNSEEAEAIEAGEQEQLAENNDANQDQHVTSIYGRNMRKPKQFDDYILLAEVEGVQSLFFGLLEDGSQTY</sequence>
<evidence type="ECO:0000256" key="1">
    <source>
        <dbReference type="SAM" id="MobiDB-lite"/>
    </source>
</evidence>
<proteinExistence type="predicted"/>
<feature type="compositionally biased region" description="Acidic residues" evidence="1">
    <location>
        <begin position="36"/>
        <end position="48"/>
    </location>
</feature>
<reference evidence="2" key="1">
    <citation type="submission" date="2019-12" db="EMBL/GenBank/DDBJ databases">
        <title>Genome sequencing and annotation of Brassica cretica.</title>
        <authorList>
            <person name="Studholme D.J."/>
            <person name="Sarris P.F."/>
        </authorList>
    </citation>
    <scope>NUCLEOTIDE SEQUENCE</scope>
    <source>
        <strain evidence="2">PFS-102/07</strain>
        <tissue evidence="2">Leaf</tissue>
    </source>
</reference>
<gene>
    <name evidence="2" type="ORF">F2Q70_00016984</name>
</gene>
<feature type="compositionally biased region" description="Basic and acidic residues" evidence="1">
    <location>
        <begin position="24"/>
        <end position="35"/>
    </location>
</feature>
<dbReference type="AlphaFoldDB" id="A0A8S9I218"/>
<protein>
    <submittedName>
        <fullName evidence="2">Uncharacterized protein</fullName>
    </submittedName>
</protein>
<name>A0A8S9I218_BRACR</name>
<dbReference type="EMBL" id="QGKY02001250">
    <property type="protein sequence ID" value="KAF2563619.1"/>
    <property type="molecule type" value="Genomic_DNA"/>
</dbReference>
<accession>A0A8S9I218</accession>
<organism evidence="2">
    <name type="scientific">Brassica cretica</name>
    <name type="common">Mustard</name>
    <dbReference type="NCBI Taxonomy" id="69181"/>
    <lineage>
        <taxon>Eukaryota</taxon>
        <taxon>Viridiplantae</taxon>
        <taxon>Streptophyta</taxon>
        <taxon>Embryophyta</taxon>
        <taxon>Tracheophyta</taxon>
        <taxon>Spermatophyta</taxon>
        <taxon>Magnoliopsida</taxon>
        <taxon>eudicotyledons</taxon>
        <taxon>Gunneridae</taxon>
        <taxon>Pentapetalae</taxon>
        <taxon>rosids</taxon>
        <taxon>malvids</taxon>
        <taxon>Brassicales</taxon>
        <taxon>Brassicaceae</taxon>
        <taxon>Brassiceae</taxon>
        <taxon>Brassica</taxon>
    </lineage>
</organism>
<feature type="region of interest" description="Disordered" evidence="1">
    <location>
        <begin position="1"/>
        <end position="71"/>
    </location>
</feature>